<dbReference type="Pfam" id="PF14833">
    <property type="entry name" value="NAD_binding_11"/>
    <property type="match status" value="1"/>
</dbReference>
<dbReference type="InterPro" id="IPR006115">
    <property type="entry name" value="6PGDH_NADP-bd"/>
</dbReference>
<dbReference type="InterPro" id="IPR036291">
    <property type="entry name" value="NAD(P)-bd_dom_sf"/>
</dbReference>
<dbReference type="GO" id="GO:0051287">
    <property type="term" value="F:NAD binding"/>
    <property type="evidence" value="ECO:0007669"/>
    <property type="project" value="InterPro"/>
</dbReference>
<evidence type="ECO:0000256" key="3">
    <source>
        <dbReference type="PIRSR" id="PIRSR000103-1"/>
    </source>
</evidence>
<evidence type="ECO:0000256" key="1">
    <source>
        <dbReference type="ARBA" id="ARBA00023002"/>
    </source>
</evidence>
<dbReference type="SUPFAM" id="SSF48179">
    <property type="entry name" value="6-phosphogluconate dehydrogenase C-terminal domain-like"/>
    <property type="match status" value="1"/>
</dbReference>
<dbReference type="InterPro" id="IPR008927">
    <property type="entry name" value="6-PGluconate_DH-like_C_sf"/>
</dbReference>
<dbReference type="SUPFAM" id="SSF51735">
    <property type="entry name" value="NAD(P)-binding Rossmann-fold domains"/>
    <property type="match status" value="1"/>
</dbReference>
<evidence type="ECO:0000313" key="6">
    <source>
        <dbReference type="EMBL" id="WKN34222.1"/>
    </source>
</evidence>
<evidence type="ECO:0000259" key="4">
    <source>
        <dbReference type="Pfam" id="PF03446"/>
    </source>
</evidence>
<feature type="active site" evidence="3">
    <location>
        <position position="176"/>
    </location>
</feature>
<proteinExistence type="predicted"/>
<keyword evidence="1" id="KW-0560">Oxidoreductase</keyword>
<dbReference type="GO" id="GO:0050661">
    <property type="term" value="F:NADP binding"/>
    <property type="evidence" value="ECO:0007669"/>
    <property type="project" value="InterPro"/>
</dbReference>
<dbReference type="InterPro" id="IPR013328">
    <property type="entry name" value="6PGD_dom2"/>
</dbReference>
<reference evidence="6" key="2">
    <citation type="journal article" date="2024" name="Antonie Van Leeuwenhoek">
        <title>Roseihalotalea indica gen. nov., sp. nov., a halophilic Bacteroidetes from mesopelagic Southwest Indian Ocean with higher carbohydrate metabolic potential.</title>
        <authorList>
            <person name="Chen B."/>
            <person name="Zhang M."/>
            <person name="Lin D."/>
            <person name="Ye J."/>
            <person name="Tang K."/>
        </authorList>
    </citation>
    <scope>NUCLEOTIDE SEQUENCE</scope>
    <source>
        <strain evidence="6">TK19036</strain>
    </source>
</reference>
<dbReference type="EMBL" id="CP120682">
    <property type="protein sequence ID" value="WKN34222.1"/>
    <property type="molecule type" value="Genomic_DNA"/>
</dbReference>
<evidence type="ECO:0000256" key="2">
    <source>
        <dbReference type="ARBA" id="ARBA00023027"/>
    </source>
</evidence>
<dbReference type="InterPro" id="IPR029154">
    <property type="entry name" value="HIBADH-like_NADP-bd"/>
</dbReference>
<gene>
    <name evidence="6" type="ORF">K4G66_17735</name>
</gene>
<dbReference type="Gene3D" id="1.10.1040.10">
    <property type="entry name" value="N-(1-d-carboxylethyl)-l-norvaline Dehydrogenase, domain 2"/>
    <property type="match status" value="1"/>
</dbReference>
<dbReference type="GO" id="GO:0016491">
    <property type="term" value="F:oxidoreductase activity"/>
    <property type="evidence" value="ECO:0007669"/>
    <property type="project" value="UniProtKB-KW"/>
</dbReference>
<dbReference type="PANTHER" id="PTHR43060">
    <property type="entry name" value="3-HYDROXYISOBUTYRATE DEHYDROGENASE-LIKE 1, MITOCHONDRIAL-RELATED"/>
    <property type="match status" value="1"/>
</dbReference>
<keyword evidence="2" id="KW-0520">NAD</keyword>
<dbReference type="Pfam" id="PF03446">
    <property type="entry name" value="NAD_binding_2"/>
    <property type="match status" value="1"/>
</dbReference>
<dbReference type="Gene3D" id="3.40.50.720">
    <property type="entry name" value="NAD(P)-binding Rossmann-like Domain"/>
    <property type="match status" value="1"/>
</dbReference>
<dbReference type="PANTHER" id="PTHR43060:SF15">
    <property type="entry name" value="3-HYDROXYISOBUTYRATE DEHYDROGENASE-LIKE 1, MITOCHONDRIAL-RELATED"/>
    <property type="match status" value="1"/>
</dbReference>
<protein>
    <submittedName>
        <fullName evidence="6">NAD(P)-dependent oxidoreductase</fullName>
    </submittedName>
</protein>
<accession>A0AA49GGN3</accession>
<organism evidence="6">
    <name type="scientific">Roseihalotalea indica</name>
    <dbReference type="NCBI Taxonomy" id="2867963"/>
    <lineage>
        <taxon>Bacteria</taxon>
        <taxon>Pseudomonadati</taxon>
        <taxon>Bacteroidota</taxon>
        <taxon>Cytophagia</taxon>
        <taxon>Cytophagales</taxon>
        <taxon>Catalimonadaceae</taxon>
        <taxon>Roseihalotalea</taxon>
    </lineage>
</organism>
<dbReference type="AlphaFoldDB" id="A0AA49GGN3"/>
<evidence type="ECO:0000259" key="5">
    <source>
        <dbReference type="Pfam" id="PF14833"/>
    </source>
</evidence>
<name>A0AA49GGN3_9BACT</name>
<sequence>MKLTQETTIGWIGTGVMGAAMVDRLQEAGYSCVVYNRTKEKADAAIQRGATWADTPKAVAEQADVIFTIVGFPQDVREVYLGEDGVLAGASEGSILVDMTTTEPSLAQEIYEAGQRKNMSTVDAPVSGGDVGAKNGALSIMVGGDEEAVSTVMPLFKIMGKNIVYQGKAGSGQHTKMCNQITIAGTMIGVCECLLYGYRAGLDLPTMLQSISGGAAACWTLDNLAPRIVDRNFDPGFYVEHFIKDMGIALQEANRMGLAMPGLGLVKQLYEAVKAQGHGKLGTQALMLGLETLNGKSGE</sequence>
<feature type="domain" description="3-hydroxyisobutyrate dehydrogenase-like NAD-binding" evidence="5">
    <location>
        <begin position="170"/>
        <end position="286"/>
    </location>
</feature>
<dbReference type="InterPro" id="IPR015815">
    <property type="entry name" value="HIBADH-related"/>
</dbReference>
<reference evidence="6" key="1">
    <citation type="journal article" date="2023" name="Comput. Struct. Biotechnol. J.">
        <title>Discovery of a novel marine Bacteroidetes with a rich repertoire of carbohydrate-active enzymes.</title>
        <authorList>
            <person name="Chen B."/>
            <person name="Liu G."/>
            <person name="Chen Q."/>
            <person name="Wang H."/>
            <person name="Liu L."/>
            <person name="Tang K."/>
        </authorList>
    </citation>
    <scope>NUCLEOTIDE SEQUENCE</scope>
    <source>
        <strain evidence="6">TK19036</strain>
    </source>
</reference>
<feature type="domain" description="6-phosphogluconate dehydrogenase NADP-binding" evidence="4">
    <location>
        <begin position="8"/>
        <end position="167"/>
    </location>
</feature>
<dbReference type="PIRSF" id="PIRSF000103">
    <property type="entry name" value="HIBADH"/>
    <property type="match status" value="1"/>
</dbReference>